<dbReference type="InterPro" id="IPR013324">
    <property type="entry name" value="RNA_pol_sigma_r3/r4-like"/>
</dbReference>
<dbReference type="Gene3D" id="1.20.140.160">
    <property type="match status" value="1"/>
</dbReference>
<dbReference type="Pfam" id="PF04545">
    <property type="entry name" value="Sigma70_r4"/>
    <property type="match status" value="1"/>
</dbReference>
<evidence type="ECO:0000256" key="4">
    <source>
        <dbReference type="ARBA" id="ARBA00023163"/>
    </source>
</evidence>
<keyword evidence="10" id="KW-1185">Reference proteome</keyword>
<dbReference type="InterPro" id="IPR014284">
    <property type="entry name" value="RNA_pol_sigma-70_dom"/>
</dbReference>
<evidence type="ECO:0000256" key="1">
    <source>
        <dbReference type="ARBA" id="ARBA00023015"/>
    </source>
</evidence>
<keyword evidence="1" id="KW-0805">Transcription regulation</keyword>
<protein>
    <submittedName>
        <fullName evidence="9">RNA polymerase sigma-B factor</fullName>
    </submittedName>
</protein>
<dbReference type="PANTHER" id="PTHR30385:SF4">
    <property type="entry name" value="RNA POLYMERASE SIGMA-E FACTOR"/>
    <property type="match status" value="1"/>
</dbReference>
<sequence length="284" mass="31462">MPVMHAGVSTTAPPRQDEGRGATTRRKSTAQARRDAEVAELFARLRRLSPEQPAHAELRSRIAEHYIGLARHLAGRYGNRGEPLEDLEQAALLGLVKAINGFDPDMGHDFVAYAMPMMSGEIKRHFRDKTWAVRVPRRYQERRGELNQAVRRLTQDLGRSPTMRELAEAMDMPRDDLSELLAASAAYSALSLDSPAGEDEEGGINLGDTLGAVDGTLELVVDRESLPPLLNALPERERRIVILRFFGNKTQSQIAAEIGISQMHVSRLLSGALARLREGLLVEE</sequence>
<name>A0A852TL80_9ACTN</name>
<dbReference type="InterPro" id="IPR013325">
    <property type="entry name" value="RNA_pol_sigma_r2"/>
</dbReference>
<feature type="domain" description="RNA polymerase sigma-70 region 4" evidence="8">
    <location>
        <begin position="229"/>
        <end position="278"/>
    </location>
</feature>
<dbReference type="InterPro" id="IPR007624">
    <property type="entry name" value="RNA_pol_sigma70_r3"/>
</dbReference>
<dbReference type="Pfam" id="PF04542">
    <property type="entry name" value="Sigma70_r2"/>
    <property type="match status" value="1"/>
</dbReference>
<dbReference type="GO" id="GO:0003677">
    <property type="term" value="F:DNA binding"/>
    <property type="evidence" value="ECO:0007669"/>
    <property type="project" value="UniProtKB-KW"/>
</dbReference>
<keyword evidence="2" id="KW-0731">Sigma factor</keyword>
<keyword evidence="3" id="KW-0238">DNA-binding</keyword>
<dbReference type="InterPro" id="IPR007630">
    <property type="entry name" value="RNA_pol_sigma70_r4"/>
</dbReference>
<feature type="region of interest" description="Disordered" evidence="5">
    <location>
        <begin position="1"/>
        <end position="33"/>
    </location>
</feature>
<accession>A0A852TL80</accession>
<evidence type="ECO:0000256" key="5">
    <source>
        <dbReference type="SAM" id="MobiDB-lite"/>
    </source>
</evidence>
<evidence type="ECO:0000256" key="2">
    <source>
        <dbReference type="ARBA" id="ARBA00023082"/>
    </source>
</evidence>
<evidence type="ECO:0000259" key="8">
    <source>
        <dbReference type="Pfam" id="PF04545"/>
    </source>
</evidence>
<dbReference type="AlphaFoldDB" id="A0A852TL80"/>
<dbReference type="NCBIfam" id="TIGR02980">
    <property type="entry name" value="SigBFG"/>
    <property type="match status" value="1"/>
</dbReference>
<evidence type="ECO:0000313" key="10">
    <source>
        <dbReference type="Proteomes" id="UP000589036"/>
    </source>
</evidence>
<comment type="caution">
    <text evidence="9">The sequence shown here is derived from an EMBL/GenBank/DDBJ whole genome shotgun (WGS) entry which is preliminary data.</text>
</comment>
<dbReference type="EMBL" id="JACCCC010000001">
    <property type="protein sequence ID" value="NYE44976.1"/>
    <property type="molecule type" value="Genomic_DNA"/>
</dbReference>
<dbReference type="RefSeq" id="WP_179641280.1">
    <property type="nucleotide sequence ID" value="NZ_BAAAYY010000005.1"/>
</dbReference>
<gene>
    <name evidence="9" type="ORF">HDA32_000096</name>
</gene>
<dbReference type="CDD" id="cd06171">
    <property type="entry name" value="Sigma70_r4"/>
    <property type="match status" value="1"/>
</dbReference>
<dbReference type="PANTHER" id="PTHR30385">
    <property type="entry name" value="SIGMA FACTOR F FLAGELLAR"/>
    <property type="match status" value="1"/>
</dbReference>
<evidence type="ECO:0000259" key="6">
    <source>
        <dbReference type="Pfam" id="PF04539"/>
    </source>
</evidence>
<dbReference type="PRINTS" id="PR00046">
    <property type="entry name" value="SIGMA70FCT"/>
</dbReference>
<proteinExistence type="predicted"/>
<dbReference type="InterPro" id="IPR014322">
    <property type="entry name" value="RNA_pol_sigma-B/F/G"/>
</dbReference>
<dbReference type="InterPro" id="IPR007627">
    <property type="entry name" value="RNA_pol_sigma70_r2"/>
</dbReference>
<evidence type="ECO:0000259" key="7">
    <source>
        <dbReference type="Pfam" id="PF04542"/>
    </source>
</evidence>
<keyword evidence="4" id="KW-0804">Transcription</keyword>
<feature type="domain" description="RNA polymerase sigma-70 region 3" evidence="6">
    <location>
        <begin position="141"/>
        <end position="202"/>
    </location>
</feature>
<dbReference type="Proteomes" id="UP000589036">
    <property type="component" value="Unassembled WGS sequence"/>
</dbReference>
<dbReference type="Pfam" id="PF04539">
    <property type="entry name" value="Sigma70_r3"/>
    <property type="match status" value="1"/>
</dbReference>
<dbReference type="SUPFAM" id="SSF88659">
    <property type="entry name" value="Sigma3 and sigma4 domains of RNA polymerase sigma factors"/>
    <property type="match status" value="2"/>
</dbReference>
<organism evidence="9 10">
    <name type="scientific">Spinactinospora alkalitolerans</name>
    <dbReference type="NCBI Taxonomy" id="687207"/>
    <lineage>
        <taxon>Bacteria</taxon>
        <taxon>Bacillati</taxon>
        <taxon>Actinomycetota</taxon>
        <taxon>Actinomycetes</taxon>
        <taxon>Streptosporangiales</taxon>
        <taxon>Nocardiopsidaceae</taxon>
        <taxon>Spinactinospora</taxon>
    </lineage>
</organism>
<reference evidence="9 10" key="1">
    <citation type="submission" date="2020-07" db="EMBL/GenBank/DDBJ databases">
        <title>Sequencing the genomes of 1000 actinobacteria strains.</title>
        <authorList>
            <person name="Klenk H.-P."/>
        </authorList>
    </citation>
    <scope>NUCLEOTIDE SEQUENCE [LARGE SCALE GENOMIC DNA]</scope>
    <source>
        <strain evidence="9 10">CXB654</strain>
    </source>
</reference>
<dbReference type="SUPFAM" id="SSF88946">
    <property type="entry name" value="Sigma2 domain of RNA polymerase sigma factors"/>
    <property type="match status" value="1"/>
</dbReference>
<dbReference type="NCBIfam" id="TIGR02937">
    <property type="entry name" value="sigma70-ECF"/>
    <property type="match status" value="1"/>
</dbReference>
<evidence type="ECO:0000313" key="9">
    <source>
        <dbReference type="EMBL" id="NYE44976.1"/>
    </source>
</evidence>
<evidence type="ECO:0000256" key="3">
    <source>
        <dbReference type="ARBA" id="ARBA00023125"/>
    </source>
</evidence>
<dbReference type="Gene3D" id="1.20.120.1810">
    <property type="match status" value="1"/>
</dbReference>
<dbReference type="GO" id="GO:0016987">
    <property type="term" value="F:sigma factor activity"/>
    <property type="evidence" value="ECO:0007669"/>
    <property type="project" value="UniProtKB-KW"/>
</dbReference>
<dbReference type="InterPro" id="IPR000943">
    <property type="entry name" value="RNA_pol_sigma70"/>
</dbReference>
<feature type="domain" description="RNA polymerase sigma-70 region 2" evidence="7">
    <location>
        <begin position="63"/>
        <end position="131"/>
    </location>
</feature>
<dbReference type="GO" id="GO:0006352">
    <property type="term" value="P:DNA-templated transcription initiation"/>
    <property type="evidence" value="ECO:0007669"/>
    <property type="project" value="InterPro"/>
</dbReference>